<dbReference type="InterPro" id="IPR000522">
    <property type="entry name" value="ABC_transptr_permease_BtuC"/>
</dbReference>
<dbReference type="EMBL" id="JAVALS010000002">
    <property type="protein sequence ID" value="MDP5226298.1"/>
    <property type="molecule type" value="Genomic_DNA"/>
</dbReference>
<dbReference type="SUPFAM" id="SSF81345">
    <property type="entry name" value="ABC transporter involved in vitamin B12 uptake, BtuC"/>
    <property type="match status" value="1"/>
</dbReference>
<feature type="transmembrane region" description="Helical" evidence="8">
    <location>
        <begin position="100"/>
        <end position="118"/>
    </location>
</feature>
<gene>
    <name evidence="9" type="ORF">Q9R02_03915</name>
</gene>
<evidence type="ECO:0000313" key="10">
    <source>
        <dbReference type="Proteomes" id="UP001232725"/>
    </source>
</evidence>
<feature type="transmembrane region" description="Helical" evidence="8">
    <location>
        <begin position="60"/>
        <end position="80"/>
    </location>
</feature>
<feature type="transmembrane region" description="Helical" evidence="8">
    <location>
        <begin position="125"/>
        <end position="144"/>
    </location>
</feature>
<dbReference type="PANTHER" id="PTHR30472:SF19">
    <property type="entry name" value="PETROBACTIN IMPORT SYSTEM PERMEASE PROTEIN YCLO"/>
    <property type="match status" value="1"/>
</dbReference>
<feature type="transmembrane region" description="Helical" evidence="8">
    <location>
        <begin position="193"/>
        <end position="216"/>
    </location>
</feature>
<keyword evidence="6 8" id="KW-1133">Transmembrane helix</keyword>
<dbReference type="PANTHER" id="PTHR30472">
    <property type="entry name" value="FERRIC ENTEROBACTIN TRANSPORT SYSTEM PERMEASE PROTEIN"/>
    <property type="match status" value="1"/>
</dbReference>
<reference evidence="9 10" key="1">
    <citation type="submission" date="2023-08" db="EMBL/GenBank/DDBJ databases">
        <title>Arthrobacter horti sp. nov., isolated from forest soil.</title>
        <authorList>
            <person name="Park M."/>
        </authorList>
    </citation>
    <scope>NUCLEOTIDE SEQUENCE [LARGE SCALE GENOMIC DNA]</scope>
    <source>
        <strain evidence="9 10">YJM1</strain>
    </source>
</reference>
<organism evidence="9 10">
    <name type="scientific">Arthrobacter horti</name>
    <dbReference type="NCBI Taxonomy" id="3068273"/>
    <lineage>
        <taxon>Bacteria</taxon>
        <taxon>Bacillati</taxon>
        <taxon>Actinomycetota</taxon>
        <taxon>Actinomycetes</taxon>
        <taxon>Micrococcales</taxon>
        <taxon>Micrococcaceae</taxon>
        <taxon>Arthrobacter</taxon>
    </lineage>
</organism>
<dbReference type="Pfam" id="PF01032">
    <property type="entry name" value="FecCD"/>
    <property type="match status" value="1"/>
</dbReference>
<proteinExistence type="inferred from homology"/>
<sequence length="337" mass="36653">MSTTLSPVVAPPTAEARRRRAPLRPAARLALMAAAVLLAVVAFLFLFIRGSFWFAMDGRLSMLAAMVIAAFTQGVGTVVFHTITGNRILTPSIMGLDSLYTLSQTVMVFVFGGAAVAQQEGIGKVLAQTALMVVFATVLYRWLFSGRNGSLYILLLVGVVFGLAFDSIAVFVQRMLNPTDHDLLSAKLFGRMGDVNVSHLPVAFGVCAVVAVLLWLRRYRLDVLLLGRDTAQSLGVDHKRELTLMLVLVSVMVAFSTALVGPMTFFGFVVATLAYQLTGSHEHRFVMPMAFLLGLFTLVAGQFIMQHVFYAAGFLTVIIEFLGGIVFLVLLLRKGRV</sequence>
<dbReference type="InterPro" id="IPR037294">
    <property type="entry name" value="ABC_BtuC-like"/>
</dbReference>
<keyword evidence="7 8" id="KW-0472">Membrane</keyword>
<evidence type="ECO:0000256" key="1">
    <source>
        <dbReference type="ARBA" id="ARBA00004651"/>
    </source>
</evidence>
<keyword evidence="5 8" id="KW-0812">Transmembrane</keyword>
<comment type="caution">
    <text evidence="9">The sequence shown here is derived from an EMBL/GenBank/DDBJ whole genome shotgun (WGS) entry which is preliminary data.</text>
</comment>
<keyword evidence="4" id="KW-1003">Cell membrane</keyword>
<evidence type="ECO:0000256" key="8">
    <source>
        <dbReference type="SAM" id="Phobius"/>
    </source>
</evidence>
<feature type="transmembrane region" description="Helical" evidence="8">
    <location>
        <begin position="285"/>
        <end position="304"/>
    </location>
</feature>
<comment type="subcellular location">
    <subcellularLocation>
        <location evidence="1">Cell membrane</location>
        <topology evidence="1">Multi-pass membrane protein</topology>
    </subcellularLocation>
</comment>
<evidence type="ECO:0000256" key="7">
    <source>
        <dbReference type="ARBA" id="ARBA00023136"/>
    </source>
</evidence>
<keyword evidence="10" id="KW-1185">Reference proteome</keyword>
<evidence type="ECO:0000256" key="5">
    <source>
        <dbReference type="ARBA" id="ARBA00022692"/>
    </source>
</evidence>
<evidence type="ECO:0000313" key="9">
    <source>
        <dbReference type="EMBL" id="MDP5226298.1"/>
    </source>
</evidence>
<feature type="transmembrane region" description="Helical" evidence="8">
    <location>
        <begin position="26"/>
        <end position="48"/>
    </location>
</feature>
<dbReference type="CDD" id="cd06550">
    <property type="entry name" value="TM_ABC_iron-siderophores_like"/>
    <property type="match status" value="1"/>
</dbReference>
<feature type="transmembrane region" description="Helical" evidence="8">
    <location>
        <begin position="150"/>
        <end position="172"/>
    </location>
</feature>
<name>A0ABT9IL35_9MICC</name>
<evidence type="ECO:0000256" key="2">
    <source>
        <dbReference type="ARBA" id="ARBA00007935"/>
    </source>
</evidence>
<comment type="similarity">
    <text evidence="2">Belongs to the binding-protein-dependent transport system permease family. FecCD subfamily.</text>
</comment>
<dbReference type="Proteomes" id="UP001232725">
    <property type="component" value="Unassembled WGS sequence"/>
</dbReference>
<dbReference type="Gene3D" id="1.10.3470.10">
    <property type="entry name" value="ABC transporter involved in vitamin B12 uptake, BtuC"/>
    <property type="match status" value="1"/>
</dbReference>
<dbReference type="RefSeq" id="WP_305995353.1">
    <property type="nucleotide sequence ID" value="NZ_JAVALS010000002.1"/>
</dbReference>
<protein>
    <submittedName>
        <fullName evidence="9">Iron chelate uptake ABC transporter family permease subunit</fullName>
    </submittedName>
</protein>
<accession>A0ABT9IL35</accession>
<keyword evidence="3" id="KW-0813">Transport</keyword>
<evidence type="ECO:0000256" key="3">
    <source>
        <dbReference type="ARBA" id="ARBA00022448"/>
    </source>
</evidence>
<feature type="transmembrane region" description="Helical" evidence="8">
    <location>
        <begin position="310"/>
        <end position="332"/>
    </location>
</feature>
<evidence type="ECO:0000256" key="4">
    <source>
        <dbReference type="ARBA" id="ARBA00022475"/>
    </source>
</evidence>
<feature type="transmembrane region" description="Helical" evidence="8">
    <location>
        <begin position="244"/>
        <end position="273"/>
    </location>
</feature>
<evidence type="ECO:0000256" key="6">
    <source>
        <dbReference type="ARBA" id="ARBA00022989"/>
    </source>
</evidence>